<dbReference type="EMBL" id="JAUTXU010000021">
    <property type="protein sequence ID" value="KAK3720660.1"/>
    <property type="molecule type" value="Genomic_DNA"/>
</dbReference>
<keyword evidence="2" id="KW-1185">Reference proteome</keyword>
<proteinExistence type="predicted"/>
<accession>A0ACC3NQD0</accession>
<evidence type="ECO:0000313" key="1">
    <source>
        <dbReference type="EMBL" id="KAK3720660.1"/>
    </source>
</evidence>
<protein>
    <submittedName>
        <fullName evidence="1">Uncharacterized protein</fullName>
    </submittedName>
</protein>
<gene>
    <name evidence="1" type="ORF">LTR37_003710</name>
</gene>
<sequence>MAEFTRTDRRSTRRDDSQSRDARPRRNYGERGSDRRRSYDSDTDRVERHERHRRKPEDREYRSKQRSQERSRSPDRSQLRRHSRSPPPKRRRHSESRSRSPPPSRRSRAPLPSQDASFRGGKEVANTDGPPVEKQKPNYKPTGLLAKEANTVAGTTTVLKYHEPPEARKPPARERWRMYVFKQKDLMDTIYLHQRSAWLMGRDEKVTDYLLEHPSASKQHAVIQFRHRTTTDEFGDKTNKVKPYLIDLDSANGTKLNGKKIGASRYVELVDGDVVAFGDSEREYVMMLPPPEGKKADASAED</sequence>
<reference evidence="1" key="1">
    <citation type="submission" date="2023-07" db="EMBL/GenBank/DDBJ databases">
        <title>Black Yeasts Isolated from many extreme environments.</title>
        <authorList>
            <person name="Coleine C."/>
            <person name="Stajich J.E."/>
            <person name="Selbmann L."/>
        </authorList>
    </citation>
    <scope>NUCLEOTIDE SEQUENCE</scope>
    <source>
        <strain evidence="1">CCFEE 5714</strain>
    </source>
</reference>
<evidence type="ECO:0000313" key="2">
    <source>
        <dbReference type="Proteomes" id="UP001281147"/>
    </source>
</evidence>
<name>A0ACC3NQD0_9PEZI</name>
<organism evidence="1 2">
    <name type="scientific">Vermiconidia calcicola</name>
    <dbReference type="NCBI Taxonomy" id="1690605"/>
    <lineage>
        <taxon>Eukaryota</taxon>
        <taxon>Fungi</taxon>
        <taxon>Dikarya</taxon>
        <taxon>Ascomycota</taxon>
        <taxon>Pezizomycotina</taxon>
        <taxon>Dothideomycetes</taxon>
        <taxon>Dothideomycetidae</taxon>
        <taxon>Mycosphaerellales</taxon>
        <taxon>Extremaceae</taxon>
        <taxon>Vermiconidia</taxon>
    </lineage>
</organism>
<comment type="caution">
    <text evidence="1">The sequence shown here is derived from an EMBL/GenBank/DDBJ whole genome shotgun (WGS) entry which is preliminary data.</text>
</comment>
<dbReference type="Proteomes" id="UP001281147">
    <property type="component" value="Unassembled WGS sequence"/>
</dbReference>